<sequence>MIISQLPDELLDHYHAIYNRAPTENTLRWLRGELMQQVWIKLLNNDFMHTYVHGIVVECADGVIRCLFPQFFTYSADYPEKVLLMAIKNLGKCPCPQCLIKLSEIAESGTRVDDLRRTRERVDGHALRSNIKRAHKWLFTHGYAVTSKRVHDVLDARSLVPIQAAFSQRIGEVNPGFNFYEIFAPDLMHEFELGMWKETFLHLMCLLHVQGRDTVQEFDRRFVILISHMSTSSQDRRMCAMPTFGSDTIWKFWNNVSRQNRLAACDFEDFLITSLPAFEGLLPVRDDQTVHNMLFELVNWHALTSLRLQTTITLDMWQAAMCHMKKMQLATTPVVKPSAAEGPRVVKFNVINTYKYHTLRQHPDYVERSGSTDNHNTRTGELEHRSVKGVFARTNKHDFERQIAKHQHRRRILRGICGDMLARPSPPRVSVSVHGGKWKPKHVHRKQSARHSVSKAASTTTRCPRTNDPSELPCLLPRPFGVRYDMGESERNPINLWNWVAEHDDDPTVDDFLLLLRHHLVSRMTGQHEALVLDEWKDSLEIKDDCAYEHTVIKFNYPTYDMRRAQDPVNPCTHPDIMMLNEDANEEHPYWYARVLGVYHVQVHYSGPKASSPGVWTRINFLWVRWFTHDMTTSTGFPHRQLPCLSFASLDDPDSSAFGFIDPATIIRATYIMPSFHSGTTVDLLPSDSVARKDGTDDDYVYNYASMFVDRDMFM</sequence>
<evidence type="ECO:0000313" key="1">
    <source>
        <dbReference type="EMBL" id="KAJ2980785.1"/>
    </source>
</evidence>
<keyword evidence="2" id="KW-1185">Reference proteome</keyword>
<name>A0ACC1NPD8_9APHY</name>
<gene>
    <name evidence="1" type="ORF">NUW54_g10956</name>
</gene>
<reference evidence="1" key="1">
    <citation type="submission" date="2022-08" db="EMBL/GenBank/DDBJ databases">
        <title>Genome Sequence of Pycnoporus sanguineus.</title>
        <authorList>
            <person name="Buettner E."/>
        </authorList>
    </citation>
    <scope>NUCLEOTIDE SEQUENCE</scope>
    <source>
        <strain evidence="1">CG-C14</strain>
    </source>
</reference>
<dbReference type="Proteomes" id="UP001144978">
    <property type="component" value="Unassembled WGS sequence"/>
</dbReference>
<evidence type="ECO:0000313" key="2">
    <source>
        <dbReference type="Proteomes" id="UP001144978"/>
    </source>
</evidence>
<accession>A0ACC1NPD8</accession>
<proteinExistence type="predicted"/>
<protein>
    <submittedName>
        <fullName evidence="1">Uncharacterized protein</fullName>
    </submittedName>
</protein>
<dbReference type="EMBL" id="JANSHE010004112">
    <property type="protein sequence ID" value="KAJ2980785.1"/>
    <property type="molecule type" value="Genomic_DNA"/>
</dbReference>
<comment type="caution">
    <text evidence="1">The sequence shown here is derived from an EMBL/GenBank/DDBJ whole genome shotgun (WGS) entry which is preliminary data.</text>
</comment>
<organism evidence="1 2">
    <name type="scientific">Trametes sanguinea</name>
    <dbReference type="NCBI Taxonomy" id="158606"/>
    <lineage>
        <taxon>Eukaryota</taxon>
        <taxon>Fungi</taxon>
        <taxon>Dikarya</taxon>
        <taxon>Basidiomycota</taxon>
        <taxon>Agaricomycotina</taxon>
        <taxon>Agaricomycetes</taxon>
        <taxon>Polyporales</taxon>
        <taxon>Polyporaceae</taxon>
        <taxon>Trametes</taxon>
    </lineage>
</organism>